<dbReference type="SUPFAM" id="SSF58038">
    <property type="entry name" value="SNARE fusion complex"/>
    <property type="match status" value="1"/>
</dbReference>
<name>A0A8C0GBP6_CHEAB</name>
<comment type="similarity">
    <text evidence="1">Belongs to the synaptobrevin family.</text>
</comment>
<dbReference type="Gene3D" id="1.20.5.110">
    <property type="match status" value="1"/>
</dbReference>
<dbReference type="GO" id="GO:0012505">
    <property type="term" value="C:endomembrane system"/>
    <property type="evidence" value="ECO:0007669"/>
    <property type="project" value="UniProtKB-SubCell"/>
</dbReference>
<reference evidence="5" key="1">
    <citation type="submission" date="2025-08" db="UniProtKB">
        <authorList>
            <consortium name="Ensembl"/>
        </authorList>
    </citation>
    <scope>IDENTIFICATION</scope>
</reference>
<proteinExistence type="inferred from homology"/>
<organism evidence="5 6">
    <name type="scientific">Chelonoidis abingdonii</name>
    <name type="common">Abingdon island giant tortoise</name>
    <name type="synonym">Testudo abingdonii</name>
    <dbReference type="NCBI Taxonomy" id="106734"/>
    <lineage>
        <taxon>Eukaryota</taxon>
        <taxon>Metazoa</taxon>
        <taxon>Chordata</taxon>
        <taxon>Craniata</taxon>
        <taxon>Vertebrata</taxon>
        <taxon>Euteleostomi</taxon>
        <taxon>Archelosauria</taxon>
        <taxon>Testudinata</taxon>
        <taxon>Testudines</taxon>
        <taxon>Cryptodira</taxon>
        <taxon>Durocryptodira</taxon>
        <taxon>Testudinoidea</taxon>
        <taxon>Testudinidae</taxon>
        <taxon>Chelonoidis</taxon>
    </lineage>
</organism>
<accession>A0A8C0GBP6</accession>
<dbReference type="PRINTS" id="PR00219">
    <property type="entry name" value="SYNAPTOBREVN"/>
</dbReference>
<dbReference type="GO" id="GO:0016020">
    <property type="term" value="C:membrane"/>
    <property type="evidence" value="ECO:0007669"/>
    <property type="project" value="InterPro"/>
</dbReference>
<evidence type="ECO:0000256" key="2">
    <source>
        <dbReference type="ARBA" id="ARBA00046280"/>
    </source>
</evidence>
<dbReference type="InterPro" id="IPR042855">
    <property type="entry name" value="V_SNARE_CC"/>
</dbReference>
<dbReference type="InterPro" id="IPR016444">
    <property type="entry name" value="Synaptobrevin/VAMP"/>
</dbReference>
<dbReference type="GO" id="GO:0016192">
    <property type="term" value="P:vesicle-mediated transport"/>
    <property type="evidence" value="ECO:0007669"/>
    <property type="project" value="InterPro"/>
</dbReference>
<protein>
    <recommendedName>
        <fullName evidence="4">V-SNARE coiled-coil homology domain-containing protein</fullName>
    </recommendedName>
</protein>
<evidence type="ECO:0000259" key="4">
    <source>
        <dbReference type="PROSITE" id="PS50892"/>
    </source>
</evidence>
<evidence type="ECO:0000313" key="5">
    <source>
        <dbReference type="Ensembl" id="ENSCABP00000006595.1"/>
    </source>
</evidence>
<dbReference type="Ensembl" id="ENSCABT00000007208.1">
    <property type="protein sequence ID" value="ENSCABP00000006595.1"/>
    <property type="gene ID" value="ENSCABG00000004995.1"/>
</dbReference>
<dbReference type="PROSITE" id="PS00417">
    <property type="entry name" value="SYNAPTOBREVIN"/>
    <property type="match status" value="1"/>
</dbReference>
<evidence type="ECO:0000256" key="3">
    <source>
        <dbReference type="PROSITE-ProRule" id="PRU00290"/>
    </source>
</evidence>
<dbReference type="InterPro" id="IPR001388">
    <property type="entry name" value="Synaptobrevin-like"/>
</dbReference>
<dbReference type="PROSITE" id="PS50892">
    <property type="entry name" value="V_SNARE"/>
    <property type="match status" value="1"/>
</dbReference>
<dbReference type="Pfam" id="PF00957">
    <property type="entry name" value="Synaptobrevin"/>
    <property type="match status" value="1"/>
</dbReference>
<sequence length="110" mass="12671">MVELPPLSPTITYKRKFGGILYHKKAKMDMNDITISTLQIQVDDVKNVISQNVDKVLQRAEKLSDLIDRTDDLQIEYSGNSFISLHLIIVWHFQKCLSTCETFENSTYCS</sequence>
<comment type="subcellular location">
    <subcellularLocation>
        <location evidence="2">Endomembrane system</location>
        <topology evidence="2">Single-pass type IV membrane protein</topology>
    </subcellularLocation>
</comment>
<evidence type="ECO:0000313" key="6">
    <source>
        <dbReference type="Proteomes" id="UP000694404"/>
    </source>
</evidence>
<dbReference type="PANTHER" id="PTHR45701">
    <property type="entry name" value="SYNAPTOBREVIN FAMILY MEMBER"/>
    <property type="match status" value="1"/>
</dbReference>
<dbReference type="Proteomes" id="UP000694404">
    <property type="component" value="Unplaced"/>
</dbReference>
<dbReference type="AlphaFoldDB" id="A0A8C0GBP6"/>
<keyword evidence="6" id="KW-1185">Reference proteome</keyword>
<dbReference type="GeneTree" id="ENSGT01020000231727"/>
<reference evidence="5" key="2">
    <citation type="submission" date="2025-09" db="UniProtKB">
        <authorList>
            <consortium name="Ensembl"/>
        </authorList>
    </citation>
    <scope>IDENTIFICATION</scope>
</reference>
<keyword evidence="3" id="KW-0175">Coiled coil</keyword>
<feature type="domain" description="V-SNARE coiled-coil homology" evidence="4">
    <location>
        <begin position="34"/>
        <end position="92"/>
    </location>
</feature>
<evidence type="ECO:0000256" key="1">
    <source>
        <dbReference type="ARBA" id="ARBA00008025"/>
    </source>
</evidence>